<proteinExistence type="predicted"/>
<gene>
    <name evidence="1" type="ORF">M972_112619</name>
</gene>
<comment type="caution">
    <text evidence="1">The sequence shown here is derived from an EMBL/GenBank/DDBJ whole genome shotgun (WGS) entry which is preliminary data.</text>
</comment>
<evidence type="ECO:0000313" key="1">
    <source>
        <dbReference type="EMBL" id="PFH03805.1"/>
    </source>
</evidence>
<evidence type="ECO:0000313" key="2">
    <source>
        <dbReference type="Proteomes" id="UP000223596"/>
    </source>
</evidence>
<organism evidence="1 2">
    <name type="scientific">Acetivibrio thermocellus AD2</name>
    <dbReference type="NCBI Taxonomy" id="1138384"/>
    <lineage>
        <taxon>Bacteria</taxon>
        <taxon>Bacillati</taxon>
        <taxon>Bacillota</taxon>
        <taxon>Clostridia</taxon>
        <taxon>Eubacteriales</taxon>
        <taxon>Oscillospiraceae</taxon>
        <taxon>Acetivibrio</taxon>
    </lineage>
</organism>
<protein>
    <submittedName>
        <fullName evidence="1">Uncharacterized protein</fullName>
    </submittedName>
</protein>
<reference evidence="1 2" key="1">
    <citation type="submission" date="2017-09" db="EMBL/GenBank/DDBJ databases">
        <title>Evaluation of Pacific Biosciences Sequencing Technology to Finishing C. thermocellum Genome Sequences.</title>
        <authorList>
            <person name="Brown S."/>
        </authorList>
    </citation>
    <scope>NUCLEOTIDE SEQUENCE [LARGE SCALE GENOMIC DNA]</scope>
    <source>
        <strain evidence="1 2">AD2</strain>
    </source>
</reference>
<dbReference type="Proteomes" id="UP000223596">
    <property type="component" value="Unassembled WGS sequence"/>
</dbReference>
<dbReference type="AlphaFoldDB" id="A0AB36TLZ9"/>
<name>A0AB36TLZ9_ACETH</name>
<sequence>MKVEVYNRIVGYLDALTNIISFYGVLYSYTYKFIEYDNVSSLDECAERFFNESPISKHGTRFDSLRELDDWRSDLFESCSHWFFNVFSMRNFEVSIQDEDGNTMPAQKHRESNRVFNGLLELLEKFFEGENVEVYKLITEPAWVDEFAWEQFFFKCGNKVYVLSFYQEG</sequence>
<accession>A0AB36TLZ9</accession>
<dbReference type="EMBL" id="PDBW01000001">
    <property type="protein sequence ID" value="PFH03805.1"/>
    <property type="molecule type" value="Genomic_DNA"/>
</dbReference>
<dbReference type="RefSeq" id="WP_003513763.1">
    <property type="nucleotide sequence ID" value="NZ_CP013828.1"/>
</dbReference>
<dbReference type="GeneID" id="35805197"/>